<keyword evidence="5" id="KW-1185">Reference proteome</keyword>
<keyword evidence="1" id="KW-0472">Membrane</keyword>
<keyword evidence="1" id="KW-0812">Transmembrane</keyword>
<name>A0ABT9XSA0_9BACI</name>
<sequence length="303" mass="33975">MKKLIKMVPIFIITIFICLSGCSSGSKSESGKMSAGNQKMLDSVKSGAQEKMAVFPGETAKKSQTDTAKLEVPNQMVIYNATLQLRVKKFEQTLQTIEEAVSKYGGYIAESNLSKSGTEQVSGSIKIRIPQKHFQDFLHDAEGQAAEVIQRNIAGQDVTEEYVDLESRLKSKRVVEERLTTFMKTATKTEDLLKISSDLAAIQEDIEIIEGKMKFLENQTALSTVNITLYENKVIVPDIEKDNLNTWEKTKKQFMKSTNLLLAGLSGFVVFIIGNLPILLILLILGLVVYFYYKKRRGQKNQE</sequence>
<evidence type="ECO:0000256" key="2">
    <source>
        <dbReference type="SAM" id="SignalP"/>
    </source>
</evidence>
<protein>
    <submittedName>
        <fullName evidence="4">Uncharacterized protein YceK</fullName>
    </submittedName>
</protein>
<dbReference type="Proteomes" id="UP001224122">
    <property type="component" value="Unassembled WGS sequence"/>
</dbReference>
<dbReference type="EMBL" id="JAUSTW010000002">
    <property type="protein sequence ID" value="MDQ0198424.1"/>
    <property type="molecule type" value="Genomic_DNA"/>
</dbReference>
<proteinExistence type="predicted"/>
<keyword evidence="1" id="KW-1133">Transmembrane helix</keyword>
<organism evidence="4 5">
    <name type="scientific">Neobacillus ginsengisoli</name>
    <dbReference type="NCBI Taxonomy" id="904295"/>
    <lineage>
        <taxon>Bacteria</taxon>
        <taxon>Bacillati</taxon>
        <taxon>Bacillota</taxon>
        <taxon>Bacilli</taxon>
        <taxon>Bacillales</taxon>
        <taxon>Bacillaceae</taxon>
        <taxon>Neobacillus</taxon>
    </lineage>
</organism>
<comment type="caution">
    <text evidence="4">The sequence shown here is derived from an EMBL/GenBank/DDBJ whole genome shotgun (WGS) entry which is preliminary data.</text>
</comment>
<feature type="chain" id="PRO_5046352576" evidence="2">
    <location>
        <begin position="22"/>
        <end position="303"/>
    </location>
</feature>
<evidence type="ECO:0000313" key="4">
    <source>
        <dbReference type="EMBL" id="MDQ0198424.1"/>
    </source>
</evidence>
<keyword evidence="2" id="KW-0732">Signal</keyword>
<feature type="domain" description="DUF4349" evidence="3">
    <location>
        <begin position="75"/>
        <end position="289"/>
    </location>
</feature>
<feature type="signal peptide" evidence="2">
    <location>
        <begin position="1"/>
        <end position="21"/>
    </location>
</feature>
<feature type="transmembrane region" description="Helical" evidence="1">
    <location>
        <begin position="260"/>
        <end position="293"/>
    </location>
</feature>
<evidence type="ECO:0000259" key="3">
    <source>
        <dbReference type="Pfam" id="PF14257"/>
    </source>
</evidence>
<reference evidence="4 5" key="1">
    <citation type="submission" date="2023-07" db="EMBL/GenBank/DDBJ databases">
        <title>Genomic Encyclopedia of Type Strains, Phase IV (KMG-IV): sequencing the most valuable type-strain genomes for metagenomic binning, comparative biology and taxonomic classification.</title>
        <authorList>
            <person name="Goeker M."/>
        </authorList>
    </citation>
    <scope>NUCLEOTIDE SEQUENCE [LARGE SCALE GENOMIC DNA]</scope>
    <source>
        <strain evidence="4 5">DSM 27594</strain>
    </source>
</reference>
<dbReference type="RefSeq" id="WP_307406167.1">
    <property type="nucleotide sequence ID" value="NZ_JAUSTW010000002.1"/>
</dbReference>
<evidence type="ECO:0000256" key="1">
    <source>
        <dbReference type="SAM" id="Phobius"/>
    </source>
</evidence>
<gene>
    <name evidence="4" type="ORF">J2S10_001565</name>
</gene>
<accession>A0ABT9XSA0</accession>
<dbReference type="InterPro" id="IPR025645">
    <property type="entry name" value="DUF4349"/>
</dbReference>
<dbReference type="Pfam" id="PF14257">
    <property type="entry name" value="DUF4349"/>
    <property type="match status" value="1"/>
</dbReference>
<evidence type="ECO:0000313" key="5">
    <source>
        <dbReference type="Proteomes" id="UP001224122"/>
    </source>
</evidence>